<feature type="chain" id="PRO_5042139990" evidence="2">
    <location>
        <begin position="20"/>
        <end position="163"/>
    </location>
</feature>
<dbReference type="AlphaFoldDB" id="A0AAD3HJP3"/>
<evidence type="ECO:0000313" key="4">
    <source>
        <dbReference type="Proteomes" id="UP001054857"/>
    </source>
</evidence>
<dbReference type="Proteomes" id="UP001054857">
    <property type="component" value="Unassembled WGS sequence"/>
</dbReference>
<feature type="non-terminal residue" evidence="3">
    <location>
        <position position="163"/>
    </location>
</feature>
<keyword evidence="4" id="KW-1185">Reference proteome</keyword>
<feature type="signal peptide" evidence="2">
    <location>
        <begin position="1"/>
        <end position="19"/>
    </location>
</feature>
<protein>
    <submittedName>
        <fullName evidence="3">Uncharacterized protein</fullName>
    </submittedName>
</protein>
<evidence type="ECO:0000256" key="2">
    <source>
        <dbReference type="SAM" id="SignalP"/>
    </source>
</evidence>
<evidence type="ECO:0000256" key="1">
    <source>
        <dbReference type="ARBA" id="ARBA00009670"/>
    </source>
</evidence>
<feature type="non-terminal residue" evidence="3">
    <location>
        <position position="1"/>
    </location>
</feature>
<dbReference type="EMBL" id="BMAR01000005">
    <property type="protein sequence ID" value="GFR43297.1"/>
    <property type="molecule type" value="Genomic_DNA"/>
</dbReference>
<gene>
    <name evidence="3" type="ORF">Agub_g4363</name>
</gene>
<evidence type="ECO:0000313" key="3">
    <source>
        <dbReference type="EMBL" id="GFR43297.1"/>
    </source>
</evidence>
<comment type="similarity">
    <text evidence="1">Belongs to the protein kinase superfamily. ADCK protein kinase family.</text>
</comment>
<accession>A0AAD3HJP3</accession>
<reference evidence="3 4" key="1">
    <citation type="journal article" date="2021" name="Sci. Rep.">
        <title>Genome sequencing of the multicellular alga Astrephomene provides insights into convergent evolution of germ-soma differentiation.</title>
        <authorList>
            <person name="Yamashita S."/>
            <person name="Yamamoto K."/>
            <person name="Matsuzaki R."/>
            <person name="Suzuki S."/>
            <person name="Yamaguchi H."/>
            <person name="Hirooka S."/>
            <person name="Minakuchi Y."/>
            <person name="Miyagishima S."/>
            <person name="Kawachi M."/>
            <person name="Toyoda A."/>
            <person name="Nozaki H."/>
        </authorList>
    </citation>
    <scope>NUCLEOTIDE SEQUENCE [LARGE SCALE GENOMIC DNA]</scope>
    <source>
        <strain evidence="3 4">NIES-4017</strain>
    </source>
</reference>
<comment type="caution">
    <text evidence="3">The sequence shown here is derived from an EMBL/GenBank/DDBJ whole genome shotgun (WGS) entry which is preliminary data.</text>
</comment>
<dbReference type="PANTHER" id="PTHR10566">
    <property type="entry name" value="CHAPERONE-ACTIVITY OF BC1 COMPLEX CABC1 -RELATED"/>
    <property type="match status" value="1"/>
</dbReference>
<keyword evidence="2" id="KW-0732">Signal</keyword>
<proteinExistence type="inferred from homology"/>
<name>A0AAD3HJP3_9CHLO</name>
<dbReference type="PANTHER" id="PTHR10566:SF118">
    <property type="entry name" value="PROTEIN KINASE DOMAIN-CONTAINING PROTEIN"/>
    <property type="match status" value="1"/>
</dbReference>
<sequence>GHSPTTLVLLAALTALAVAASVPGEGYEAGPVQPAAADEDALSHEYDPAAVAAYFSRRPLAVAARGLQVAAEAAGFGAGLLLDVWSGQVEARQGQRAEQLRRAVERLGPAYVKVAQALSTRVDLLPAAYLAEVQRLQDRVPPFPTQLAVREMEKAFGGRPVDA</sequence>
<organism evidence="3 4">
    <name type="scientific">Astrephomene gubernaculifera</name>
    <dbReference type="NCBI Taxonomy" id="47775"/>
    <lineage>
        <taxon>Eukaryota</taxon>
        <taxon>Viridiplantae</taxon>
        <taxon>Chlorophyta</taxon>
        <taxon>core chlorophytes</taxon>
        <taxon>Chlorophyceae</taxon>
        <taxon>CS clade</taxon>
        <taxon>Chlamydomonadales</taxon>
        <taxon>Astrephomenaceae</taxon>
        <taxon>Astrephomene</taxon>
    </lineage>
</organism>
<dbReference type="InterPro" id="IPR050154">
    <property type="entry name" value="UbiB_kinase"/>
</dbReference>